<organism evidence="1 2">
    <name type="scientific">Roseicitreum antarcticum</name>
    <dbReference type="NCBI Taxonomy" id="564137"/>
    <lineage>
        <taxon>Bacteria</taxon>
        <taxon>Pseudomonadati</taxon>
        <taxon>Pseudomonadota</taxon>
        <taxon>Alphaproteobacteria</taxon>
        <taxon>Rhodobacterales</taxon>
        <taxon>Paracoccaceae</taxon>
        <taxon>Roseicitreum</taxon>
    </lineage>
</organism>
<dbReference type="Gene3D" id="3.30.420.300">
    <property type="entry name" value="2-keto-3-deoxy-galactonokinase, substrate binding domain"/>
    <property type="match status" value="1"/>
</dbReference>
<gene>
    <name evidence="1" type="ORF">SAMN04488238_105286</name>
</gene>
<keyword evidence="1" id="KW-0418">Kinase</keyword>
<dbReference type="OrthoDB" id="256574at2"/>
<dbReference type="InterPro" id="IPR007729">
    <property type="entry name" value="DGOK"/>
</dbReference>
<dbReference type="STRING" id="564137.SAMN04488238_105286"/>
<dbReference type="RefSeq" id="WP_092889023.1">
    <property type="nucleotide sequence ID" value="NZ_CP061502.1"/>
</dbReference>
<name>A0A1H2Z8F8_9RHOB</name>
<dbReference type="AlphaFoldDB" id="A0A1H2Z8F8"/>
<dbReference type="Pfam" id="PF05035">
    <property type="entry name" value="DGOK"/>
    <property type="match status" value="1"/>
</dbReference>
<dbReference type="InterPro" id="IPR042257">
    <property type="entry name" value="DGOK_C"/>
</dbReference>
<keyword evidence="2" id="KW-1185">Reference proteome</keyword>
<proteinExistence type="predicted"/>
<dbReference type="GO" id="GO:0008671">
    <property type="term" value="F:2-dehydro-3-deoxygalactonokinase activity"/>
    <property type="evidence" value="ECO:0007669"/>
    <property type="project" value="InterPro"/>
</dbReference>
<evidence type="ECO:0000313" key="1">
    <source>
        <dbReference type="EMBL" id="SDX13690.1"/>
    </source>
</evidence>
<dbReference type="GO" id="GO:0034194">
    <property type="term" value="P:D-galactonate catabolic process"/>
    <property type="evidence" value="ECO:0007669"/>
    <property type="project" value="InterPro"/>
</dbReference>
<dbReference type="Proteomes" id="UP000198539">
    <property type="component" value="Unassembled WGS sequence"/>
</dbReference>
<dbReference type="EMBL" id="FNOM01000005">
    <property type="protein sequence ID" value="SDX13690.1"/>
    <property type="molecule type" value="Genomic_DNA"/>
</dbReference>
<dbReference type="Gene3D" id="3.30.420.310">
    <property type="entry name" value="2-keto-3-deoxy-galactonokinase, C-terminal domain"/>
    <property type="match status" value="1"/>
</dbReference>
<protein>
    <submittedName>
        <fullName evidence="1">2-dehydro-3-deoxygalactonokinase</fullName>
    </submittedName>
</protein>
<accession>A0A1H2Z8F8</accession>
<dbReference type="InterPro" id="IPR042258">
    <property type="entry name" value="DGOK_N"/>
</dbReference>
<reference evidence="1 2" key="1">
    <citation type="submission" date="2016-10" db="EMBL/GenBank/DDBJ databases">
        <authorList>
            <person name="de Groot N.N."/>
        </authorList>
    </citation>
    <scope>NUCLEOTIDE SEQUENCE [LARGE SCALE GENOMIC DNA]</scope>
    <source>
        <strain evidence="1 2">CGMCC 1.8894</strain>
    </source>
</reference>
<evidence type="ECO:0000313" key="2">
    <source>
        <dbReference type="Proteomes" id="UP000198539"/>
    </source>
</evidence>
<sequence length="312" mass="32797">MAEAPHQQATDAGLGCDWIAVDWGTTHLRAWAMDAGAQALDQASSADGMAGLAQDGFEPALIALIAPWLSSDRCVPVIACGMVGSRQGWVEAAYRATPCTALADETTRPQVADPRIAVHIAPGISQNSPADVMRGEETQIAGFLALNPRFDGVICLPGTHSKWVQVSAGEIVSFQTFMTGEMFATLSRHTVLRHSVTEGWDDAAFDAALSDALSRPERLAARLFTLRADGLLHGQPGGVARAKLSGALIGAELAAAKPYWLGMNIALIGAPDLCATYARALNTQGATPVTLDSAPMTRAGLAAIRKQIEDMP</sequence>
<keyword evidence="1" id="KW-0808">Transferase</keyword>